<dbReference type="RefSeq" id="WP_380021849.1">
    <property type="nucleotide sequence ID" value="NZ_JBHSHD010000010.1"/>
</dbReference>
<feature type="chain" id="PRO_5047067873" description="HAF repeat-containing protein" evidence="1">
    <location>
        <begin position="26"/>
        <end position="406"/>
    </location>
</feature>
<gene>
    <name evidence="2" type="ORF">ACFO6Q_14655</name>
</gene>
<protein>
    <recommendedName>
        <fullName evidence="4">HAF repeat-containing protein</fullName>
    </recommendedName>
</protein>
<name>A0ABV9QXJ9_9GAMM</name>
<accession>A0ABV9QXJ9</accession>
<evidence type="ECO:0000313" key="2">
    <source>
        <dbReference type="EMBL" id="MFC4821572.1"/>
    </source>
</evidence>
<evidence type="ECO:0000256" key="1">
    <source>
        <dbReference type="SAM" id="SignalP"/>
    </source>
</evidence>
<evidence type="ECO:0008006" key="4">
    <source>
        <dbReference type="Google" id="ProtNLM"/>
    </source>
</evidence>
<feature type="signal peptide" evidence="1">
    <location>
        <begin position="1"/>
        <end position="25"/>
    </location>
</feature>
<dbReference type="EMBL" id="JBHSHD010000010">
    <property type="protein sequence ID" value="MFC4821572.1"/>
    <property type="molecule type" value="Genomic_DNA"/>
</dbReference>
<keyword evidence="1" id="KW-0732">Signal</keyword>
<sequence>MTTANLFEASVIGLAAACLTLPAAAAAAPARALQDPTQPALTLASRLRTATTPATAPRPSGTVPPRYRYVSLAVPDSIYSFVGGLNDAGTAVGFYNSGGASQPTYWDADGTLHTLGAPAGGASAMGINNAGEVFGIGSDDAGNIQLLRWNLDTPDAFEVLYSSSDTTVIPRAIGEDGTIVGYWGDTAATRVTGFVWTAADGIVDYGCVDPAHPEYQCQFSAISASGRIVGAWSDPGDPTGAAHALVAQAGTPAVSDYSAQTAAANSMINAINANDLAVGHMDIAGTGTLVPVTFAPDGTVTPLPAAASFGSGFSSAAGINGSGTIIGYAQDATNTLWVDEGGEVLDLLAATDDPGSLTPSNTVAINAGGSIAAIGVSIVPFAIQSFVLVPIPPDAIFADGFDSASR</sequence>
<dbReference type="Proteomes" id="UP001595886">
    <property type="component" value="Unassembled WGS sequence"/>
</dbReference>
<keyword evidence="3" id="KW-1185">Reference proteome</keyword>
<reference evidence="3" key="1">
    <citation type="journal article" date="2019" name="Int. J. Syst. Evol. Microbiol.">
        <title>The Global Catalogue of Microorganisms (GCM) 10K type strain sequencing project: providing services to taxonomists for standard genome sequencing and annotation.</title>
        <authorList>
            <consortium name="The Broad Institute Genomics Platform"/>
            <consortium name="The Broad Institute Genome Sequencing Center for Infectious Disease"/>
            <person name="Wu L."/>
            <person name="Ma J."/>
        </authorList>
    </citation>
    <scope>NUCLEOTIDE SEQUENCE [LARGE SCALE GENOMIC DNA]</scope>
    <source>
        <strain evidence="3">CCUG 30340</strain>
    </source>
</reference>
<proteinExistence type="predicted"/>
<evidence type="ECO:0000313" key="3">
    <source>
        <dbReference type="Proteomes" id="UP001595886"/>
    </source>
</evidence>
<organism evidence="2 3">
    <name type="scientific">Dokdonella ginsengisoli</name>
    <dbReference type="NCBI Taxonomy" id="363846"/>
    <lineage>
        <taxon>Bacteria</taxon>
        <taxon>Pseudomonadati</taxon>
        <taxon>Pseudomonadota</taxon>
        <taxon>Gammaproteobacteria</taxon>
        <taxon>Lysobacterales</taxon>
        <taxon>Rhodanobacteraceae</taxon>
        <taxon>Dokdonella</taxon>
    </lineage>
</organism>
<comment type="caution">
    <text evidence="2">The sequence shown here is derived from an EMBL/GenBank/DDBJ whole genome shotgun (WGS) entry which is preliminary data.</text>
</comment>